<evidence type="ECO:0000256" key="2">
    <source>
        <dbReference type="ARBA" id="ARBA00023015"/>
    </source>
</evidence>
<dbReference type="Pfam" id="PF12833">
    <property type="entry name" value="HTH_18"/>
    <property type="match status" value="1"/>
</dbReference>
<organism evidence="7 8">
    <name type="scientific">Rubritalea tangerina</name>
    <dbReference type="NCBI Taxonomy" id="430798"/>
    <lineage>
        <taxon>Bacteria</taxon>
        <taxon>Pseudomonadati</taxon>
        <taxon>Verrucomicrobiota</taxon>
        <taxon>Verrucomicrobiia</taxon>
        <taxon>Verrucomicrobiales</taxon>
        <taxon>Rubritaleaceae</taxon>
        <taxon>Rubritalea</taxon>
    </lineage>
</organism>
<dbReference type="RefSeq" id="WP_377087900.1">
    <property type="nucleotide sequence ID" value="NZ_JBHSJL010000014.1"/>
</dbReference>
<dbReference type="SUPFAM" id="SSF51215">
    <property type="entry name" value="Regulatory protein AraC"/>
    <property type="match status" value="1"/>
</dbReference>
<feature type="domain" description="HTH araC/xylS-type" evidence="6">
    <location>
        <begin position="160"/>
        <end position="258"/>
    </location>
</feature>
<evidence type="ECO:0000313" key="8">
    <source>
        <dbReference type="Proteomes" id="UP001597389"/>
    </source>
</evidence>
<dbReference type="InterPro" id="IPR018062">
    <property type="entry name" value="HTH_AraC-typ_CS"/>
</dbReference>
<dbReference type="InterPro" id="IPR018060">
    <property type="entry name" value="HTH_AraC"/>
</dbReference>
<dbReference type="InterPro" id="IPR037923">
    <property type="entry name" value="HTH-like"/>
</dbReference>
<reference evidence="8" key="1">
    <citation type="journal article" date="2019" name="Int. J. Syst. Evol. Microbiol.">
        <title>The Global Catalogue of Microorganisms (GCM) 10K type strain sequencing project: providing services to taxonomists for standard genome sequencing and annotation.</title>
        <authorList>
            <consortium name="The Broad Institute Genomics Platform"/>
            <consortium name="The Broad Institute Genome Sequencing Center for Infectious Disease"/>
            <person name="Wu L."/>
            <person name="Ma J."/>
        </authorList>
    </citation>
    <scope>NUCLEOTIDE SEQUENCE [LARGE SCALE GENOMIC DNA]</scope>
    <source>
        <strain evidence="8">CCUG 57942</strain>
    </source>
</reference>
<dbReference type="SMART" id="SM00342">
    <property type="entry name" value="HTH_ARAC"/>
    <property type="match status" value="1"/>
</dbReference>
<dbReference type="PROSITE" id="PS00041">
    <property type="entry name" value="HTH_ARAC_FAMILY_1"/>
    <property type="match status" value="1"/>
</dbReference>
<evidence type="ECO:0000256" key="4">
    <source>
        <dbReference type="ARBA" id="ARBA00023159"/>
    </source>
</evidence>
<dbReference type="SUPFAM" id="SSF46689">
    <property type="entry name" value="Homeodomain-like"/>
    <property type="match status" value="1"/>
</dbReference>
<keyword evidence="2" id="KW-0805">Transcription regulation</keyword>
<dbReference type="InterPro" id="IPR050204">
    <property type="entry name" value="AraC_XylS_family_regulators"/>
</dbReference>
<sequence>MIEFLLHSYGEFNKQSVMHPAVWPHFDLLFIHEGRLDLMITGKGRVSLGAGEGVLLFPQTAFSPFGRKSEARASVQHFSLGDGQGLPEPFTILAGKTHASIVRKGPRNPQLEADIERALALAVAEPTPMTQLMRESLLTLILGEFLRATVPNPARETSTSGIVKWAETQSLDTLSVEVLAAKSGLTPSGLRRRFLKDLKVTPQSYLLRLRLNEAARLLRETTLPLKEIATRLGYSSNVAFHNAFKKSRQQTPREYRMGHRPKA</sequence>
<dbReference type="PROSITE" id="PS01124">
    <property type="entry name" value="HTH_ARAC_FAMILY_2"/>
    <property type="match status" value="1"/>
</dbReference>
<evidence type="ECO:0000256" key="1">
    <source>
        <dbReference type="ARBA" id="ARBA00022490"/>
    </source>
</evidence>
<dbReference type="InterPro" id="IPR009057">
    <property type="entry name" value="Homeodomain-like_sf"/>
</dbReference>
<dbReference type="EMBL" id="JBHUJB010000083">
    <property type="protein sequence ID" value="MFD2160568.1"/>
    <property type="molecule type" value="Genomic_DNA"/>
</dbReference>
<name>A0ABW4ZF65_9BACT</name>
<comment type="caution">
    <text evidence="7">The sequence shown here is derived from an EMBL/GenBank/DDBJ whole genome shotgun (WGS) entry which is preliminary data.</text>
</comment>
<protein>
    <submittedName>
        <fullName evidence="7">Helix-turn-helix transcriptional regulator</fullName>
    </submittedName>
</protein>
<dbReference type="PANTHER" id="PTHR46796:SF13">
    <property type="entry name" value="HTH-TYPE TRANSCRIPTIONAL ACTIVATOR RHAS"/>
    <property type="match status" value="1"/>
</dbReference>
<evidence type="ECO:0000256" key="3">
    <source>
        <dbReference type="ARBA" id="ARBA00023125"/>
    </source>
</evidence>
<proteinExistence type="predicted"/>
<keyword evidence="4" id="KW-0010">Activator</keyword>
<dbReference type="Proteomes" id="UP001597389">
    <property type="component" value="Unassembled WGS sequence"/>
</dbReference>
<evidence type="ECO:0000259" key="6">
    <source>
        <dbReference type="PROSITE" id="PS01124"/>
    </source>
</evidence>
<evidence type="ECO:0000256" key="5">
    <source>
        <dbReference type="ARBA" id="ARBA00023163"/>
    </source>
</evidence>
<dbReference type="PANTHER" id="PTHR46796">
    <property type="entry name" value="HTH-TYPE TRANSCRIPTIONAL ACTIVATOR RHAS-RELATED"/>
    <property type="match status" value="1"/>
</dbReference>
<gene>
    <name evidence="7" type="ORF">ACFSW8_16810</name>
</gene>
<evidence type="ECO:0000313" key="7">
    <source>
        <dbReference type="EMBL" id="MFD2160568.1"/>
    </source>
</evidence>
<accession>A0ABW4ZF65</accession>
<dbReference type="Gene3D" id="1.10.10.60">
    <property type="entry name" value="Homeodomain-like"/>
    <property type="match status" value="2"/>
</dbReference>
<keyword evidence="8" id="KW-1185">Reference proteome</keyword>
<keyword evidence="3" id="KW-0238">DNA-binding</keyword>
<keyword evidence="1" id="KW-0963">Cytoplasm</keyword>
<keyword evidence="5" id="KW-0804">Transcription</keyword>